<dbReference type="EMBL" id="PPPD01000001">
    <property type="protein sequence ID" value="PNY83034.1"/>
    <property type="molecule type" value="Genomic_DNA"/>
</dbReference>
<sequence>MLEAIARDFQAGTREGLICAARRAYGLALLALAVPGVVLGGLLWLSGPASTPWPAVAGLLGLGLVLAAGALYLAHQVARRPDLPARQAALTGSIQAATAPGVLFLLGCTLLAQPLALAAFWALALGLHALVWSRLPGWIRTPEPREEGLPPG</sequence>
<dbReference type="RefSeq" id="WP_103313466.1">
    <property type="nucleotide sequence ID" value="NZ_PPPD01000001.1"/>
</dbReference>
<feature type="transmembrane region" description="Helical" evidence="1">
    <location>
        <begin position="24"/>
        <end position="47"/>
    </location>
</feature>
<organism evidence="2 3">
    <name type="scientific">Deinococcus koreensis</name>
    <dbReference type="NCBI Taxonomy" id="2054903"/>
    <lineage>
        <taxon>Bacteria</taxon>
        <taxon>Thermotogati</taxon>
        <taxon>Deinococcota</taxon>
        <taxon>Deinococci</taxon>
        <taxon>Deinococcales</taxon>
        <taxon>Deinococcaceae</taxon>
        <taxon>Deinococcus</taxon>
    </lineage>
</organism>
<dbReference type="AlphaFoldDB" id="A0A2K3V2M7"/>
<evidence type="ECO:0000313" key="2">
    <source>
        <dbReference type="EMBL" id="PNY83034.1"/>
    </source>
</evidence>
<evidence type="ECO:0000313" key="3">
    <source>
        <dbReference type="Proteomes" id="UP000236379"/>
    </source>
</evidence>
<comment type="caution">
    <text evidence="2">The sequence shown here is derived from an EMBL/GenBank/DDBJ whole genome shotgun (WGS) entry which is preliminary data.</text>
</comment>
<keyword evidence="3" id="KW-1185">Reference proteome</keyword>
<accession>A0A2K3V2M7</accession>
<protein>
    <submittedName>
        <fullName evidence="2">Uncharacterized protein</fullName>
    </submittedName>
</protein>
<dbReference type="OrthoDB" id="74345at2"/>
<keyword evidence="1" id="KW-0472">Membrane</keyword>
<feature type="transmembrane region" description="Helical" evidence="1">
    <location>
        <begin position="53"/>
        <end position="74"/>
    </location>
</feature>
<proteinExistence type="predicted"/>
<gene>
    <name evidence="2" type="ORF">CVO96_12435</name>
</gene>
<evidence type="ECO:0000256" key="1">
    <source>
        <dbReference type="SAM" id="Phobius"/>
    </source>
</evidence>
<keyword evidence="1" id="KW-0812">Transmembrane</keyword>
<dbReference type="Proteomes" id="UP000236379">
    <property type="component" value="Unassembled WGS sequence"/>
</dbReference>
<reference evidence="2 3" key="1">
    <citation type="submission" date="2018-01" db="EMBL/GenBank/DDBJ databases">
        <title>Deinococcus koreensis sp. nov., a radiation-resistant bacterium isolated from river water.</title>
        <authorList>
            <person name="Choi A."/>
        </authorList>
    </citation>
    <scope>NUCLEOTIDE SEQUENCE [LARGE SCALE GENOMIC DNA]</scope>
    <source>
        <strain evidence="2 3">SJW1-2</strain>
    </source>
</reference>
<keyword evidence="1" id="KW-1133">Transmembrane helix</keyword>
<name>A0A2K3V2M7_9DEIO</name>